<organism evidence="15 16">
    <name type="scientific">Chitinimonas taiwanensis DSM 18899</name>
    <dbReference type="NCBI Taxonomy" id="1121279"/>
    <lineage>
        <taxon>Bacteria</taxon>
        <taxon>Pseudomonadati</taxon>
        <taxon>Pseudomonadota</taxon>
        <taxon>Betaproteobacteria</taxon>
        <taxon>Neisseriales</taxon>
        <taxon>Chitinibacteraceae</taxon>
        <taxon>Chitinimonas</taxon>
    </lineage>
</organism>
<dbReference type="AlphaFoldDB" id="A0A1K2H526"/>
<dbReference type="SUPFAM" id="SSF55874">
    <property type="entry name" value="ATPase domain of HSP90 chaperone/DNA topoisomerase II/histidine kinase"/>
    <property type="match status" value="1"/>
</dbReference>
<protein>
    <recommendedName>
        <fullName evidence="3">histidine kinase</fullName>
        <ecNumber evidence="3">2.7.13.3</ecNumber>
    </recommendedName>
</protein>
<evidence type="ECO:0000256" key="5">
    <source>
        <dbReference type="ARBA" id="ARBA00022553"/>
    </source>
</evidence>
<dbReference type="GO" id="GO:0005886">
    <property type="term" value="C:plasma membrane"/>
    <property type="evidence" value="ECO:0007669"/>
    <property type="project" value="UniProtKB-SubCell"/>
</dbReference>
<dbReference type="PRINTS" id="PR00344">
    <property type="entry name" value="BCTRLSENSOR"/>
</dbReference>
<dbReference type="Pfam" id="PF02518">
    <property type="entry name" value="HATPase_c"/>
    <property type="match status" value="1"/>
</dbReference>
<dbReference type="Pfam" id="PF00512">
    <property type="entry name" value="HisKA"/>
    <property type="match status" value="1"/>
</dbReference>
<proteinExistence type="predicted"/>
<dbReference type="SMART" id="SM00387">
    <property type="entry name" value="HATPase_c"/>
    <property type="match status" value="1"/>
</dbReference>
<evidence type="ECO:0000256" key="2">
    <source>
        <dbReference type="ARBA" id="ARBA00004651"/>
    </source>
</evidence>
<sequence>MRIGVRIFLGYFLVVGLAAFFLLDTARDKLEPALRQSMEDTLVDTANLLAEFVQPELAAGTVANGAFAAKLEAFAARRLNASIWGIRKDTPNHRIYVTDARGIVLYDSNHLALGQDYSRWNDVYRTLRGQYGARTSRGDESKPETSVMYVAAPVYASGGKLIGVVTVAKPSRSVEPFFEQAFGGLARAGVVVLVAGLLIGVLLSWWLTRSLSKLVQYASAVGRGERAALPELGGGEVGLLGSALERMRVQLEGKQYVEHYVHSLTHELKSPLAGIRGAAELIAPDMPAEQQARFLANIRRESARMTEIIDRLLELARLESRSAPPELQQIEVASLLSKLADSRADLAAQRRVQIVCEGAEGLRLQAEPFLLQQALGNLLDNALAFAPPDSRITLAAQVQAGQLQLSVHDQGPGLPDYALGRVFERFYSLPRPDGAPKSTGLGLPFVREVASLHGGQAELINHPAGGALARLTLPV</sequence>
<keyword evidence="10" id="KW-0902">Two-component regulatory system</keyword>
<dbReference type="InterPro" id="IPR003660">
    <property type="entry name" value="HAMP_dom"/>
</dbReference>
<dbReference type="InterPro" id="IPR003594">
    <property type="entry name" value="HATPase_dom"/>
</dbReference>
<keyword evidence="11 12" id="KW-0472">Membrane</keyword>
<dbReference type="InterPro" id="IPR005467">
    <property type="entry name" value="His_kinase_dom"/>
</dbReference>
<keyword evidence="4" id="KW-1003">Cell membrane</keyword>
<dbReference type="OrthoDB" id="9806130at2"/>
<evidence type="ECO:0000259" key="14">
    <source>
        <dbReference type="PROSITE" id="PS50885"/>
    </source>
</evidence>
<keyword evidence="5" id="KW-0597">Phosphoprotein</keyword>
<name>A0A1K2H526_9NEIS</name>
<dbReference type="NCBIfam" id="NF008312">
    <property type="entry name" value="PRK11100.1"/>
    <property type="match status" value="1"/>
</dbReference>
<dbReference type="Pfam" id="PF00672">
    <property type="entry name" value="HAMP"/>
    <property type="match status" value="1"/>
</dbReference>
<dbReference type="Gene3D" id="3.30.450.20">
    <property type="entry name" value="PAS domain"/>
    <property type="match status" value="1"/>
</dbReference>
<dbReference type="CDD" id="cd18773">
    <property type="entry name" value="PDC1_HK_sensor"/>
    <property type="match status" value="1"/>
</dbReference>
<dbReference type="SUPFAM" id="SSF103190">
    <property type="entry name" value="Sensory domain-like"/>
    <property type="match status" value="1"/>
</dbReference>
<feature type="transmembrane region" description="Helical" evidence="12">
    <location>
        <begin position="6"/>
        <end position="26"/>
    </location>
</feature>
<dbReference type="PROSITE" id="PS50885">
    <property type="entry name" value="HAMP"/>
    <property type="match status" value="1"/>
</dbReference>
<comment type="subcellular location">
    <subcellularLocation>
        <location evidence="2">Cell membrane</location>
        <topology evidence="2">Multi-pass membrane protein</topology>
    </subcellularLocation>
</comment>
<keyword evidence="16" id="KW-1185">Reference proteome</keyword>
<dbReference type="SMART" id="SM00388">
    <property type="entry name" value="HisKA"/>
    <property type="match status" value="1"/>
</dbReference>
<dbReference type="PANTHER" id="PTHR45436:SF10">
    <property type="entry name" value="HISTIDINE KINASE"/>
    <property type="match status" value="1"/>
</dbReference>
<evidence type="ECO:0000256" key="11">
    <source>
        <dbReference type="ARBA" id="ARBA00023136"/>
    </source>
</evidence>
<accession>A0A1K2H526</accession>
<dbReference type="EMBL" id="FPKR01000001">
    <property type="protein sequence ID" value="SFZ70257.1"/>
    <property type="molecule type" value="Genomic_DNA"/>
</dbReference>
<dbReference type="SMART" id="SM00304">
    <property type="entry name" value="HAMP"/>
    <property type="match status" value="1"/>
</dbReference>
<keyword evidence="6" id="KW-0808">Transferase</keyword>
<feature type="domain" description="HAMP" evidence="14">
    <location>
        <begin position="205"/>
        <end position="256"/>
    </location>
</feature>
<dbReference type="PROSITE" id="PS50109">
    <property type="entry name" value="HIS_KIN"/>
    <property type="match status" value="1"/>
</dbReference>
<dbReference type="Proteomes" id="UP000186513">
    <property type="component" value="Unassembled WGS sequence"/>
</dbReference>
<dbReference type="InterPro" id="IPR004358">
    <property type="entry name" value="Sig_transdc_His_kin-like_C"/>
</dbReference>
<evidence type="ECO:0000256" key="9">
    <source>
        <dbReference type="ARBA" id="ARBA00022989"/>
    </source>
</evidence>
<evidence type="ECO:0000313" key="16">
    <source>
        <dbReference type="Proteomes" id="UP000186513"/>
    </source>
</evidence>
<dbReference type="PANTHER" id="PTHR45436">
    <property type="entry name" value="SENSOR HISTIDINE KINASE YKOH"/>
    <property type="match status" value="1"/>
</dbReference>
<feature type="transmembrane region" description="Helical" evidence="12">
    <location>
        <begin position="188"/>
        <end position="207"/>
    </location>
</feature>
<evidence type="ECO:0000313" key="15">
    <source>
        <dbReference type="EMBL" id="SFZ70257.1"/>
    </source>
</evidence>
<dbReference type="RefSeq" id="WP_072426685.1">
    <property type="nucleotide sequence ID" value="NZ_FPKR01000001.1"/>
</dbReference>
<dbReference type="GO" id="GO:0000155">
    <property type="term" value="F:phosphorelay sensor kinase activity"/>
    <property type="evidence" value="ECO:0007669"/>
    <property type="project" value="InterPro"/>
</dbReference>
<evidence type="ECO:0000256" key="1">
    <source>
        <dbReference type="ARBA" id="ARBA00000085"/>
    </source>
</evidence>
<comment type="catalytic activity">
    <reaction evidence="1">
        <text>ATP + protein L-histidine = ADP + protein N-phospho-L-histidine.</text>
        <dbReference type="EC" id="2.7.13.3"/>
    </reaction>
</comment>
<dbReference type="InterPro" id="IPR050428">
    <property type="entry name" value="TCS_sensor_his_kinase"/>
</dbReference>
<keyword evidence="8 15" id="KW-0418">Kinase</keyword>
<evidence type="ECO:0000256" key="4">
    <source>
        <dbReference type="ARBA" id="ARBA00022475"/>
    </source>
</evidence>
<evidence type="ECO:0000256" key="8">
    <source>
        <dbReference type="ARBA" id="ARBA00022777"/>
    </source>
</evidence>
<feature type="domain" description="Histidine kinase" evidence="13">
    <location>
        <begin position="263"/>
        <end position="475"/>
    </location>
</feature>
<evidence type="ECO:0000259" key="13">
    <source>
        <dbReference type="PROSITE" id="PS50109"/>
    </source>
</evidence>
<dbReference type="CDD" id="cd00082">
    <property type="entry name" value="HisKA"/>
    <property type="match status" value="1"/>
</dbReference>
<dbReference type="InterPro" id="IPR003661">
    <property type="entry name" value="HisK_dim/P_dom"/>
</dbReference>
<dbReference type="SUPFAM" id="SSF47384">
    <property type="entry name" value="Homodimeric domain of signal transducing histidine kinase"/>
    <property type="match status" value="1"/>
</dbReference>
<dbReference type="InterPro" id="IPR036097">
    <property type="entry name" value="HisK_dim/P_sf"/>
</dbReference>
<dbReference type="Gene3D" id="1.10.287.130">
    <property type="match status" value="1"/>
</dbReference>
<keyword evidence="9 12" id="KW-1133">Transmembrane helix</keyword>
<evidence type="ECO:0000256" key="7">
    <source>
        <dbReference type="ARBA" id="ARBA00022692"/>
    </source>
</evidence>
<dbReference type="InterPro" id="IPR036890">
    <property type="entry name" value="HATPase_C_sf"/>
</dbReference>
<dbReference type="Gene3D" id="3.30.565.10">
    <property type="entry name" value="Histidine kinase-like ATPase, C-terminal domain"/>
    <property type="match status" value="1"/>
</dbReference>
<gene>
    <name evidence="15" type="ORF">SAMN02745887_00128</name>
</gene>
<evidence type="ECO:0000256" key="10">
    <source>
        <dbReference type="ARBA" id="ARBA00023012"/>
    </source>
</evidence>
<evidence type="ECO:0000256" key="3">
    <source>
        <dbReference type="ARBA" id="ARBA00012438"/>
    </source>
</evidence>
<reference evidence="15 16" key="1">
    <citation type="submission" date="2016-11" db="EMBL/GenBank/DDBJ databases">
        <authorList>
            <person name="Jaros S."/>
            <person name="Januszkiewicz K."/>
            <person name="Wedrychowicz H."/>
        </authorList>
    </citation>
    <scope>NUCLEOTIDE SEQUENCE [LARGE SCALE GENOMIC DNA]</scope>
    <source>
        <strain evidence="15 16">DSM 18899</strain>
    </source>
</reference>
<dbReference type="STRING" id="1121279.SAMN02745887_00128"/>
<dbReference type="EC" id="2.7.13.3" evidence="3"/>
<evidence type="ECO:0000256" key="12">
    <source>
        <dbReference type="SAM" id="Phobius"/>
    </source>
</evidence>
<keyword evidence="7 12" id="KW-0812">Transmembrane</keyword>
<dbReference type="Gene3D" id="6.10.340.10">
    <property type="match status" value="1"/>
</dbReference>
<dbReference type="InterPro" id="IPR029151">
    <property type="entry name" value="Sensor-like_sf"/>
</dbReference>
<evidence type="ECO:0000256" key="6">
    <source>
        <dbReference type="ARBA" id="ARBA00022679"/>
    </source>
</evidence>